<evidence type="ECO:0000313" key="6">
    <source>
        <dbReference type="Proteomes" id="UP000045842"/>
    </source>
</evidence>
<dbReference type="Proteomes" id="UP000045842">
    <property type="component" value="Unassembled WGS sequence"/>
</dbReference>
<sequence length="79" mass="7848">MSGGQPAHDGDEILAGPAGVDPGGPYHGSLRERCQHSLLAGEFAAGIHALRRGFIGGLVGPGLGAAEVAIEYVVGGDVD</sequence>
<proteinExistence type="predicted"/>
<feature type="region of interest" description="Disordered" evidence="1">
    <location>
        <begin position="1"/>
        <end position="28"/>
    </location>
</feature>
<evidence type="ECO:0000313" key="2">
    <source>
        <dbReference type="EMBL" id="CKS47236.1"/>
    </source>
</evidence>
<evidence type="ECO:0000256" key="1">
    <source>
        <dbReference type="SAM" id="MobiDB-lite"/>
    </source>
</evidence>
<organism evidence="4 5">
    <name type="scientific">Mycobacterium tuberculosis</name>
    <dbReference type="NCBI Taxonomy" id="1773"/>
    <lineage>
        <taxon>Bacteria</taxon>
        <taxon>Bacillati</taxon>
        <taxon>Actinomycetota</taxon>
        <taxon>Actinomycetes</taxon>
        <taxon>Mycobacteriales</taxon>
        <taxon>Mycobacteriaceae</taxon>
        <taxon>Mycobacterium</taxon>
        <taxon>Mycobacterium tuberculosis complex</taxon>
    </lineage>
</organism>
<dbReference type="Proteomes" id="UP000049023">
    <property type="component" value="Unassembled WGS sequence"/>
</dbReference>
<protein>
    <submittedName>
        <fullName evidence="4">Uncharacterized protein</fullName>
    </submittedName>
</protein>
<dbReference type="EMBL" id="CSBK01000791">
    <property type="protein sequence ID" value="COX91913.1"/>
    <property type="molecule type" value="Genomic_DNA"/>
</dbReference>
<evidence type="ECO:0000313" key="7">
    <source>
        <dbReference type="Proteomes" id="UP000049023"/>
    </source>
</evidence>
<gene>
    <name evidence="3" type="ORF">ERS007679_00369</name>
    <name evidence="4" type="ORF">ERS007739_01886</name>
    <name evidence="2" type="ORF">ERS027661_03123</name>
</gene>
<evidence type="ECO:0000313" key="5">
    <source>
        <dbReference type="Proteomes" id="UP000039021"/>
    </source>
</evidence>
<evidence type="ECO:0000313" key="3">
    <source>
        <dbReference type="EMBL" id="COU78390.1"/>
    </source>
</evidence>
<dbReference type="EMBL" id="CNFU01000765">
    <property type="protein sequence ID" value="CKS47236.1"/>
    <property type="molecule type" value="Genomic_DNA"/>
</dbReference>
<name>A0A655FDR3_MYCTX</name>
<dbReference type="Proteomes" id="UP000039021">
    <property type="component" value="Unassembled WGS sequence"/>
</dbReference>
<accession>A0A655FDR3</accession>
<dbReference type="AlphaFoldDB" id="A0A655FDR3"/>
<reference evidence="4" key="1">
    <citation type="submission" date="2015-03" db="EMBL/GenBank/DDBJ databases">
        <authorList>
            <consortium name="Pathogen Informatics"/>
            <person name="Murphy D."/>
        </authorList>
    </citation>
    <scope>NUCLEOTIDE SEQUENCE</scope>
    <source>
        <strain evidence="4">N09902308</strain>
    </source>
</reference>
<dbReference type="EMBL" id="CSAD01000025">
    <property type="protein sequence ID" value="COU78390.1"/>
    <property type="molecule type" value="Genomic_DNA"/>
</dbReference>
<reference evidence="5 6" key="2">
    <citation type="submission" date="2015-03" db="EMBL/GenBank/DDBJ databases">
        <authorList>
            <consortium name="Pathogen Informatics"/>
        </authorList>
    </citation>
    <scope>NUCLEOTIDE SEQUENCE [LARGE SCALE GENOMIC DNA]</scope>
    <source>
        <strain evidence="2 7">Bir 187</strain>
        <strain evidence="3 6">G09801536</strain>
        <strain evidence="5">N09902308</strain>
    </source>
</reference>
<evidence type="ECO:0000313" key="4">
    <source>
        <dbReference type="EMBL" id="COX91913.1"/>
    </source>
</evidence>